<accession>A0A318TMD8</accession>
<comment type="subcellular location">
    <subcellularLocation>
        <location evidence="1">Cell membrane</location>
        <topology evidence="1">Single-pass type II membrane protein</topology>
    </subcellularLocation>
</comment>
<evidence type="ECO:0000256" key="6">
    <source>
        <dbReference type="ARBA" id="ARBA00022989"/>
    </source>
</evidence>
<keyword evidence="6" id="KW-1133">Transmembrane helix</keyword>
<reference evidence="13 14" key="1">
    <citation type="submission" date="2018-06" db="EMBL/GenBank/DDBJ databases">
        <title>Genomic Encyclopedia of Archaeal and Bacterial Type Strains, Phase II (KMG-II): from individual species to whole genera.</title>
        <authorList>
            <person name="Goeker M."/>
        </authorList>
    </citation>
    <scope>NUCLEOTIDE SEQUENCE [LARGE SCALE GENOMIC DNA]</scope>
    <source>
        <strain evidence="13 14">KACC 16626</strain>
    </source>
</reference>
<dbReference type="PANTHER" id="PTHR33392">
    <property type="entry name" value="POLYISOPRENYL-TEICHOIC ACID--PEPTIDOGLYCAN TEICHOIC ACID TRANSFERASE TAGU"/>
    <property type="match status" value="1"/>
</dbReference>
<dbReference type="Gene3D" id="3.40.630.190">
    <property type="entry name" value="LCP protein"/>
    <property type="match status" value="1"/>
</dbReference>
<dbReference type="OrthoDB" id="9782542at2"/>
<keyword evidence="8" id="KW-0472">Membrane</keyword>
<evidence type="ECO:0000313" key="13">
    <source>
        <dbReference type="EMBL" id="PYF05653.1"/>
    </source>
</evidence>
<dbReference type="InterPro" id="IPR050922">
    <property type="entry name" value="LytR/CpsA/Psr_CW_biosynth"/>
</dbReference>
<comment type="function">
    <text evidence="10">Involved in SarA attenuation. Affects resistance to oxacillin and teicoplanin, as well as the synthesis of virulence factors.</text>
</comment>
<keyword evidence="7" id="KW-0805">Transcription regulation</keyword>
<gene>
    <name evidence="13" type="ORF">BJ095_1161</name>
</gene>
<dbReference type="InterPro" id="IPR004474">
    <property type="entry name" value="LytR_CpsA_psr"/>
</dbReference>
<dbReference type="EMBL" id="QJTJ01000016">
    <property type="protein sequence ID" value="PYF05653.1"/>
    <property type="molecule type" value="Genomic_DNA"/>
</dbReference>
<keyword evidence="9" id="KW-0804">Transcription</keyword>
<organism evidence="13 14">
    <name type="scientific">Ureibacillus chungkukjangi</name>
    <dbReference type="NCBI Taxonomy" id="1202712"/>
    <lineage>
        <taxon>Bacteria</taxon>
        <taxon>Bacillati</taxon>
        <taxon>Bacillota</taxon>
        <taxon>Bacilli</taxon>
        <taxon>Bacillales</taxon>
        <taxon>Caryophanaceae</taxon>
        <taxon>Ureibacillus</taxon>
    </lineage>
</organism>
<keyword evidence="4" id="KW-0812">Transmembrane</keyword>
<evidence type="ECO:0000256" key="10">
    <source>
        <dbReference type="ARBA" id="ARBA00037178"/>
    </source>
</evidence>
<evidence type="ECO:0000256" key="8">
    <source>
        <dbReference type="ARBA" id="ARBA00023136"/>
    </source>
</evidence>
<evidence type="ECO:0000259" key="12">
    <source>
        <dbReference type="Pfam" id="PF03816"/>
    </source>
</evidence>
<evidence type="ECO:0000256" key="4">
    <source>
        <dbReference type="ARBA" id="ARBA00022692"/>
    </source>
</evidence>
<keyword evidence="5" id="KW-0735">Signal-anchor</keyword>
<evidence type="ECO:0000256" key="7">
    <source>
        <dbReference type="ARBA" id="ARBA00023015"/>
    </source>
</evidence>
<protein>
    <recommendedName>
        <fullName evidence="11">Regulatory protein MsrR</fullName>
    </recommendedName>
</protein>
<evidence type="ECO:0000256" key="11">
    <source>
        <dbReference type="ARBA" id="ARBA00040752"/>
    </source>
</evidence>
<comment type="caution">
    <text evidence="13">The sequence shown here is derived from an EMBL/GenBank/DDBJ whole genome shotgun (WGS) entry which is preliminary data.</text>
</comment>
<name>A0A318TMD8_9BACL</name>
<feature type="domain" description="Cell envelope-related transcriptional attenuator" evidence="12">
    <location>
        <begin position="72"/>
        <end position="217"/>
    </location>
</feature>
<evidence type="ECO:0000256" key="5">
    <source>
        <dbReference type="ARBA" id="ARBA00022968"/>
    </source>
</evidence>
<dbReference type="PANTHER" id="PTHR33392:SF8">
    <property type="entry name" value="REGULATORY PROTEIN MSRR"/>
    <property type="match status" value="1"/>
</dbReference>
<dbReference type="NCBIfam" id="TIGR00350">
    <property type="entry name" value="lytR_cpsA_psr"/>
    <property type="match status" value="1"/>
</dbReference>
<comment type="similarity">
    <text evidence="2">Belongs to the LytR/CpsA/Psr (LCP) family.</text>
</comment>
<keyword evidence="14" id="KW-1185">Reference proteome</keyword>
<sequence length="311" mass="35756">MKRLVWHFFILVSVFLLISCQQSPLEQSGEQYKKSTEHKVNNPLDFFKNKLMDKPIHFLVVGVDSRDEEESRADSIMIVQYSAENRTIKVASVMRDSYVEIPGYKQKYGKLNLSHFLGGEELLKETLQNNFSVNIDYTITVDFHGFATMIDTLVPDGLKVNVSSEMINDMNFDMEVGENILHGEDLLKYVRFRHDDLSDFGRVNRQQEVLLQLKNEINEKISSLDGVTHIPDFVDMVVNNVETDLTFSQMFTLCSNIFLHPSEEIDTLRIPVTDGYTNKETPHAGAVLELDFPKNQEVLSKFFNETLTVNE</sequence>
<dbReference type="PROSITE" id="PS51257">
    <property type="entry name" value="PROKAR_LIPOPROTEIN"/>
    <property type="match status" value="1"/>
</dbReference>
<dbReference type="Proteomes" id="UP000247416">
    <property type="component" value="Unassembled WGS sequence"/>
</dbReference>
<dbReference type="GO" id="GO:0005886">
    <property type="term" value="C:plasma membrane"/>
    <property type="evidence" value="ECO:0007669"/>
    <property type="project" value="UniProtKB-SubCell"/>
</dbReference>
<evidence type="ECO:0000256" key="3">
    <source>
        <dbReference type="ARBA" id="ARBA00022475"/>
    </source>
</evidence>
<proteinExistence type="inferred from homology"/>
<evidence type="ECO:0000256" key="9">
    <source>
        <dbReference type="ARBA" id="ARBA00023163"/>
    </source>
</evidence>
<evidence type="ECO:0000313" key="14">
    <source>
        <dbReference type="Proteomes" id="UP000247416"/>
    </source>
</evidence>
<dbReference type="RefSeq" id="WP_107936453.1">
    <property type="nucleotide sequence ID" value="NZ_PYWJ01000027.1"/>
</dbReference>
<dbReference type="AlphaFoldDB" id="A0A318TMD8"/>
<evidence type="ECO:0000256" key="1">
    <source>
        <dbReference type="ARBA" id="ARBA00004401"/>
    </source>
</evidence>
<dbReference type="Pfam" id="PF03816">
    <property type="entry name" value="LytR_cpsA_psr"/>
    <property type="match status" value="1"/>
</dbReference>
<keyword evidence="3" id="KW-1003">Cell membrane</keyword>
<evidence type="ECO:0000256" key="2">
    <source>
        <dbReference type="ARBA" id="ARBA00006068"/>
    </source>
</evidence>